<dbReference type="EMBL" id="UFWD01000002">
    <property type="protein sequence ID" value="SUY82637.1"/>
    <property type="molecule type" value="Genomic_DNA"/>
</dbReference>
<gene>
    <name evidence="2" type="ORF">NCTC13307_03743</name>
</gene>
<feature type="transmembrane region" description="Helical" evidence="1">
    <location>
        <begin position="6"/>
        <end position="32"/>
    </location>
</feature>
<dbReference type="AlphaFoldDB" id="A0A381KJ02"/>
<organism evidence="2">
    <name type="scientific">Clostridioides difficile</name>
    <name type="common">Peptoclostridium difficile</name>
    <dbReference type="NCBI Taxonomy" id="1496"/>
    <lineage>
        <taxon>Bacteria</taxon>
        <taxon>Bacillati</taxon>
        <taxon>Bacillota</taxon>
        <taxon>Clostridia</taxon>
        <taxon>Peptostreptococcales</taxon>
        <taxon>Peptostreptococcaceae</taxon>
        <taxon>Clostridioides</taxon>
    </lineage>
</organism>
<reference evidence="2" key="1">
    <citation type="submission" date="2018-06" db="EMBL/GenBank/DDBJ databases">
        <authorList>
            <consortium name="Pathogen Informatics"/>
            <person name="Doyle S."/>
        </authorList>
    </citation>
    <scope>NUCLEOTIDE SEQUENCE</scope>
    <source>
        <strain evidence="2">NCTC13307</strain>
    </source>
</reference>
<evidence type="ECO:0000256" key="1">
    <source>
        <dbReference type="SAM" id="Phobius"/>
    </source>
</evidence>
<name>A0A381KJ02_CLODI</name>
<keyword evidence="1" id="KW-0812">Transmembrane</keyword>
<accession>A0A381KJ02</accession>
<proteinExistence type="predicted"/>
<keyword evidence="1" id="KW-0472">Membrane</keyword>
<protein>
    <submittedName>
        <fullName evidence="2">Cytochrome c-type biogenesis protein</fullName>
    </submittedName>
</protein>
<evidence type="ECO:0000313" key="2">
    <source>
        <dbReference type="EMBL" id="SUY82637.1"/>
    </source>
</evidence>
<keyword evidence="1" id="KW-1133">Transmembrane helix</keyword>
<sequence length="82" mass="9325">MQNVNLFLVFIEGIVSFFSPCILPILPIYLSILSNSSVENLKEGKTSFIGSSLFKNTIFFCSWNLNNILYIGFISKSIEYVF</sequence>